<dbReference type="InterPro" id="IPR005793">
    <property type="entry name" value="Formyl_trans_C"/>
</dbReference>
<evidence type="ECO:0000313" key="11">
    <source>
        <dbReference type="EMBL" id="OGL87987.1"/>
    </source>
</evidence>
<evidence type="ECO:0000256" key="3">
    <source>
        <dbReference type="ARBA" id="ARBA00012261"/>
    </source>
</evidence>
<comment type="catalytic activity">
    <reaction evidence="7 8">
        <text>L-methionyl-tRNA(fMet) + (6R)-10-formyltetrahydrofolate = N-formyl-L-methionyl-tRNA(fMet) + (6S)-5,6,7,8-tetrahydrofolate + H(+)</text>
        <dbReference type="Rhea" id="RHEA:24380"/>
        <dbReference type="Rhea" id="RHEA-COMP:9952"/>
        <dbReference type="Rhea" id="RHEA-COMP:9953"/>
        <dbReference type="ChEBI" id="CHEBI:15378"/>
        <dbReference type="ChEBI" id="CHEBI:57453"/>
        <dbReference type="ChEBI" id="CHEBI:78530"/>
        <dbReference type="ChEBI" id="CHEBI:78844"/>
        <dbReference type="ChEBI" id="CHEBI:195366"/>
        <dbReference type="EC" id="2.1.2.9"/>
    </reaction>
</comment>
<dbReference type="Proteomes" id="UP000176593">
    <property type="component" value="Unassembled WGS sequence"/>
</dbReference>
<dbReference type="CDD" id="cd08704">
    <property type="entry name" value="Met_tRNA_FMT_C"/>
    <property type="match status" value="1"/>
</dbReference>
<dbReference type="InterPro" id="IPR011034">
    <property type="entry name" value="Formyl_transferase-like_C_sf"/>
</dbReference>
<comment type="similarity">
    <text evidence="2 8">Belongs to the Fmt family.</text>
</comment>
<dbReference type="HAMAP" id="MF_00182">
    <property type="entry name" value="Formyl_trans"/>
    <property type="match status" value="1"/>
</dbReference>
<accession>A0A1F7VDB9</accession>
<keyword evidence="5 8" id="KW-0808">Transferase</keyword>
<evidence type="ECO:0000259" key="9">
    <source>
        <dbReference type="Pfam" id="PF00551"/>
    </source>
</evidence>
<feature type="domain" description="Formyl transferase C-terminal" evidence="10">
    <location>
        <begin position="207"/>
        <end position="307"/>
    </location>
</feature>
<dbReference type="Pfam" id="PF00551">
    <property type="entry name" value="Formyl_trans_N"/>
    <property type="match status" value="1"/>
</dbReference>
<dbReference type="CDD" id="cd08646">
    <property type="entry name" value="FMT_core_Met-tRNA-FMT_N"/>
    <property type="match status" value="1"/>
</dbReference>
<comment type="function">
    <text evidence="1 8">Attaches a formyl group to the free amino group of methionyl-tRNA(fMet). The formyl group appears to play a dual role in the initiator identity of N-formylmethionyl-tRNA by promoting its recognition by IF2 and preventing the misappropriation of this tRNA by the elongation apparatus.</text>
</comment>
<dbReference type="SUPFAM" id="SSF53328">
    <property type="entry name" value="Formyltransferase"/>
    <property type="match status" value="1"/>
</dbReference>
<dbReference type="Gene3D" id="3.10.25.10">
    <property type="entry name" value="Formyl transferase, C-terminal domain"/>
    <property type="match status" value="1"/>
</dbReference>
<dbReference type="EMBL" id="MGEQ01000002">
    <property type="protein sequence ID" value="OGL87987.1"/>
    <property type="molecule type" value="Genomic_DNA"/>
</dbReference>
<dbReference type="InterPro" id="IPR002376">
    <property type="entry name" value="Formyl_transf_N"/>
</dbReference>
<comment type="caution">
    <text evidence="11">The sequence shown here is derived from an EMBL/GenBank/DDBJ whole genome shotgun (WGS) entry which is preliminary data.</text>
</comment>
<evidence type="ECO:0000256" key="6">
    <source>
        <dbReference type="ARBA" id="ARBA00022917"/>
    </source>
</evidence>
<organism evidence="11 12">
    <name type="scientific">Candidatus Uhrbacteria bacterium RIFCSPLOWO2_02_FULL_48_18</name>
    <dbReference type="NCBI Taxonomy" id="1802408"/>
    <lineage>
        <taxon>Bacteria</taxon>
        <taxon>Candidatus Uhriibacteriota</taxon>
    </lineage>
</organism>
<dbReference type="EC" id="2.1.2.9" evidence="3 8"/>
<evidence type="ECO:0000256" key="2">
    <source>
        <dbReference type="ARBA" id="ARBA00010699"/>
    </source>
</evidence>
<evidence type="ECO:0000259" key="10">
    <source>
        <dbReference type="Pfam" id="PF02911"/>
    </source>
</evidence>
<dbReference type="InterPro" id="IPR044135">
    <property type="entry name" value="Met-tRNA-FMT_C"/>
</dbReference>
<sequence>MKTRVVYFGSPELSVPFLSALVQSTDFDVVAVVTQPEKPVGRKAIMTKSAVHEFALKHNIPALTYKSLRTEEVAAELSKLNADVFVVVVYGKIIPKAVLDLPKFGCINVHPSLLPKYRGPSPFQEAIRMGEKVTGVSIMLLDEGMDTGPVLAVREFPIDERETGETIQPKIIAIGVPLFLEALRKWTTEERVAIPQDNALATYSKMLAKEDGKIDWSKSAVEIDRHVRAMKPWPGTYFVWGEDGNNVRIVVHEVQHLDGMSDRAPGSVLEENGHISVVCVDHSLLELITIQPEGKQKMSPNEYVRGHKTFLETNFLRNE</sequence>
<dbReference type="Pfam" id="PF02911">
    <property type="entry name" value="Formyl_trans_C"/>
    <property type="match status" value="1"/>
</dbReference>
<evidence type="ECO:0000256" key="1">
    <source>
        <dbReference type="ARBA" id="ARBA00002606"/>
    </source>
</evidence>
<dbReference type="InterPro" id="IPR036477">
    <property type="entry name" value="Formyl_transf_N_sf"/>
</dbReference>
<dbReference type="AlphaFoldDB" id="A0A1F7VDB9"/>
<dbReference type="SUPFAM" id="SSF50486">
    <property type="entry name" value="FMT C-terminal domain-like"/>
    <property type="match status" value="1"/>
</dbReference>
<proteinExistence type="inferred from homology"/>
<dbReference type="InterPro" id="IPR005794">
    <property type="entry name" value="Fmt"/>
</dbReference>
<feature type="domain" description="Formyl transferase N-terminal" evidence="9">
    <location>
        <begin position="5"/>
        <end position="181"/>
    </location>
</feature>
<gene>
    <name evidence="8" type="primary">fmt</name>
    <name evidence="11" type="ORF">A3I41_02665</name>
</gene>
<evidence type="ECO:0000256" key="5">
    <source>
        <dbReference type="ARBA" id="ARBA00022679"/>
    </source>
</evidence>
<evidence type="ECO:0000256" key="4">
    <source>
        <dbReference type="ARBA" id="ARBA00016014"/>
    </source>
</evidence>
<dbReference type="PANTHER" id="PTHR11138">
    <property type="entry name" value="METHIONYL-TRNA FORMYLTRANSFERASE"/>
    <property type="match status" value="1"/>
</dbReference>
<dbReference type="Gene3D" id="3.40.50.170">
    <property type="entry name" value="Formyl transferase, N-terminal domain"/>
    <property type="match status" value="1"/>
</dbReference>
<dbReference type="GO" id="GO:0004479">
    <property type="term" value="F:methionyl-tRNA formyltransferase activity"/>
    <property type="evidence" value="ECO:0007669"/>
    <property type="project" value="UniProtKB-UniRule"/>
</dbReference>
<keyword evidence="6 8" id="KW-0648">Protein biosynthesis</keyword>
<dbReference type="NCBIfam" id="TIGR00460">
    <property type="entry name" value="fmt"/>
    <property type="match status" value="1"/>
</dbReference>
<dbReference type="InterPro" id="IPR041711">
    <property type="entry name" value="Met-tRNA-FMT_N"/>
</dbReference>
<dbReference type="InterPro" id="IPR037022">
    <property type="entry name" value="Formyl_trans_C_sf"/>
</dbReference>
<dbReference type="PANTHER" id="PTHR11138:SF5">
    <property type="entry name" value="METHIONYL-TRNA FORMYLTRANSFERASE, MITOCHONDRIAL"/>
    <property type="match status" value="1"/>
</dbReference>
<protein>
    <recommendedName>
        <fullName evidence="4 8">Methionyl-tRNA formyltransferase</fullName>
        <ecNumber evidence="3 8">2.1.2.9</ecNumber>
    </recommendedName>
</protein>
<evidence type="ECO:0000313" key="12">
    <source>
        <dbReference type="Proteomes" id="UP000176593"/>
    </source>
</evidence>
<evidence type="ECO:0000256" key="8">
    <source>
        <dbReference type="HAMAP-Rule" id="MF_00182"/>
    </source>
</evidence>
<feature type="binding site" evidence="8">
    <location>
        <begin position="112"/>
        <end position="115"/>
    </location>
    <ligand>
        <name>(6S)-5,6,7,8-tetrahydrofolate</name>
        <dbReference type="ChEBI" id="CHEBI:57453"/>
    </ligand>
</feature>
<reference evidence="11 12" key="1">
    <citation type="journal article" date="2016" name="Nat. Commun.">
        <title>Thousands of microbial genomes shed light on interconnected biogeochemical processes in an aquifer system.</title>
        <authorList>
            <person name="Anantharaman K."/>
            <person name="Brown C.T."/>
            <person name="Hug L.A."/>
            <person name="Sharon I."/>
            <person name="Castelle C.J."/>
            <person name="Probst A.J."/>
            <person name="Thomas B.C."/>
            <person name="Singh A."/>
            <person name="Wilkins M.J."/>
            <person name="Karaoz U."/>
            <person name="Brodie E.L."/>
            <person name="Williams K.H."/>
            <person name="Hubbard S.S."/>
            <person name="Banfield J.F."/>
        </authorList>
    </citation>
    <scope>NUCLEOTIDE SEQUENCE [LARGE SCALE GENOMIC DNA]</scope>
</reference>
<evidence type="ECO:0000256" key="7">
    <source>
        <dbReference type="ARBA" id="ARBA00048558"/>
    </source>
</evidence>
<name>A0A1F7VDB9_9BACT</name>
<dbReference type="GO" id="GO:0005829">
    <property type="term" value="C:cytosol"/>
    <property type="evidence" value="ECO:0007669"/>
    <property type="project" value="TreeGrafter"/>
</dbReference>